<dbReference type="RefSeq" id="WP_145218566.1">
    <property type="nucleotide sequence ID" value="NZ_CP036269.1"/>
</dbReference>
<dbReference type="PANTHER" id="PTHR34978:SF3">
    <property type="entry name" value="SLR0241 PROTEIN"/>
    <property type="match status" value="1"/>
</dbReference>
<feature type="transmembrane region" description="Helical" evidence="1">
    <location>
        <begin position="6"/>
        <end position="28"/>
    </location>
</feature>
<sequence>MQTLLHFLIWNMLLVMVAAAVLWLLGATRILRERPALRHCLWFIVLLKFVTPPLVSVPILPVLQNEQTSHETLPAISQNEKQITDIEETFNATASEGVFEPLSNQRAIDWSRITSFAFIAAVCLSLLGTLVIWLQAVRQLFRLRRMLVDVSGGSTGTAELVNDVCATFKIRNVPSLVVVDAVCSPMLWVSIRRTMLILPRRFIEKSSEEQLRQILSHELAHLVRYDHLSSWLAFIVTSLFWWNPIAWFARREMLMAMEACCDALAMERSSGSRQSYAETLLAAVDYATHSSSVPTGLVAQFGETQSLKRRIEMIASSRVKSRLSGTSRLVVLSCGLVVLTLIPVQAQQDTPSQLKTPVTITVEENAQNTPVAEEGEKQEDAFPNTAEKKLPTIENARLISWSGNESSCRAYFFKTEKVAESFAKLIAAFKIATRIQVVISEDEPSLTDYGKKRMVMPPNHARQHELDSDNYVLLYGTRKEHARIEQLMRALGAE</sequence>
<keyword evidence="4" id="KW-1185">Reference proteome</keyword>
<evidence type="ECO:0000313" key="4">
    <source>
        <dbReference type="Proteomes" id="UP000317171"/>
    </source>
</evidence>
<dbReference type="OrthoDB" id="291597at2"/>
<feature type="transmembrane region" description="Helical" evidence="1">
    <location>
        <begin position="40"/>
        <end position="63"/>
    </location>
</feature>
<protein>
    <submittedName>
        <fullName evidence="3">Methicillin resistance mecR1 protein</fullName>
    </submittedName>
</protein>
<name>A0A517RIK8_9PLAN</name>
<reference evidence="3 4" key="1">
    <citation type="submission" date="2019-02" db="EMBL/GenBank/DDBJ databases">
        <title>Deep-cultivation of Planctomycetes and their phenomic and genomic characterization uncovers novel biology.</title>
        <authorList>
            <person name="Wiegand S."/>
            <person name="Jogler M."/>
            <person name="Boedeker C."/>
            <person name="Pinto D."/>
            <person name="Vollmers J."/>
            <person name="Rivas-Marin E."/>
            <person name="Kohn T."/>
            <person name="Peeters S.H."/>
            <person name="Heuer A."/>
            <person name="Rast P."/>
            <person name="Oberbeckmann S."/>
            <person name="Bunk B."/>
            <person name="Jeske O."/>
            <person name="Meyerdierks A."/>
            <person name="Storesund J.E."/>
            <person name="Kallscheuer N."/>
            <person name="Luecker S."/>
            <person name="Lage O.M."/>
            <person name="Pohl T."/>
            <person name="Merkel B.J."/>
            <person name="Hornburger P."/>
            <person name="Mueller R.-W."/>
            <person name="Bruemmer F."/>
            <person name="Labrenz M."/>
            <person name="Spormann A.M."/>
            <person name="Op den Camp H."/>
            <person name="Overmann J."/>
            <person name="Amann R."/>
            <person name="Jetten M.S.M."/>
            <person name="Mascher T."/>
            <person name="Medema M.H."/>
            <person name="Devos D.P."/>
            <person name="Kaster A.-K."/>
            <person name="Ovreas L."/>
            <person name="Rohde M."/>
            <person name="Galperin M.Y."/>
            <person name="Jogler C."/>
        </authorList>
    </citation>
    <scope>NUCLEOTIDE SEQUENCE [LARGE SCALE GENOMIC DNA]</scope>
    <source>
        <strain evidence="3 4">Pan241w</strain>
    </source>
</reference>
<keyword evidence="1" id="KW-0472">Membrane</keyword>
<gene>
    <name evidence="3" type="primary">mecR1_2</name>
    <name evidence="3" type="ORF">Pan241w_37950</name>
</gene>
<evidence type="ECO:0000256" key="1">
    <source>
        <dbReference type="SAM" id="Phobius"/>
    </source>
</evidence>
<organism evidence="3 4">
    <name type="scientific">Gimesia alba</name>
    <dbReference type="NCBI Taxonomy" id="2527973"/>
    <lineage>
        <taxon>Bacteria</taxon>
        <taxon>Pseudomonadati</taxon>
        <taxon>Planctomycetota</taxon>
        <taxon>Planctomycetia</taxon>
        <taxon>Planctomycetales</taxon>
        <taxon>Planctomycetaceae</taxon>
        <taxon>Gimesia</taxon>
    </lineage>
</organism>
<dbReference type="Pfam" id="PF05569">
    <property type="entry name" value="Peptidase_M56"/>
    <property type="match status" value="1"/>
</dbReference>
<dbReference type="Proteomes" id="UP000317171">
    <property type="component" value="Chromosome"/>
</dbReference>
<dbReference type="PANTHER" id="PTHR34978">
    <property type="entry name" value="POSSIBLE SENSOR-TRANSDUCER PROTEIN BLAR"/>
    <property type="match status" value="1"/>
</dbReference>
<dbReference type="InterPro" id="IPR052173">
    <property type="entry name" value="Beta-lactam_resp_regulator"/>
</dbReference>
<evidence type="ECO:0000259" key="2">
    <source>
        <dbReference type="Pfam" id="PF05569"/>
    </source>
</evidence>
<accession>A0A517RIK8</accession>
<keyword evidence="1" id="KW-0812">Transmembrane</keyword>
<evidence type="ECO:0000313" key="3">
    <source>
        <dbReference type="EMBL" id="QDT43693.1"/>
    </source>
</evidence>
<proteinExistence type="predicted"/>
<feature type="transmembrane region" description="Helical" evidence="1">
    <location>
        <begin position="113"/>
        <end position="136"/>
    </location>
</feature>
<dbReference type="EMBL" id="CP036269">
    <property type="protein sequence ID" value="QDT43693.1"/>
    <property type="molecule type" value="Genomic_DNA"/>
</dbReference>
<dbReference type="CDD" id="cd07341">
    <property type="entry name" value="M56_BlaR1_MecR1_like"/>
    <property type="match status" value="1"/>
</dbReference>
<dbReference type="KEGG" id="gaz:Pan241w_37950"/>
<dbReference type="AlphaFoldDB" id="A0A517RIK8"/>
<keyword evidence="1" id="KW-1133">Transmembrane helix</keyword>
<dbReference type="InterPro" id="IPR008756">
    <property type="entry name" value="Peptidase_M56"/>
</dbReference>
<dbReference type="Gene3D" id="3.30.2010.10">
    <property type="entry name" value="Metalloproteases ('zincins'), catalytic domain"/>
    <property type="match status" value="1"/>
</dbReference>
<feature type="domain" description="Peptidase M56" evidence="2">
    <location>
        <begin position="15"/>
        <end position="314"/>
    </location>
</feature>
<feature type="transmembrane region" description="Helical" evidence="1">
    <location>
        <begin position="228"/>
        <end position="249"/>
    </location>
</feature>